<dbReference type="GO" id="GO:0003924">
    <property type="term" value="F:GTPase activity"/>
    <property type="evidence" value="ECO:0007669"/>
    <property type="project" value="InterPro"/>
</dbReference>
<dbReference type="InterPro" id="IPR050100">
    <property type="entry name" value="TRAFAC_GTPase_members"/>
</dbReference>
<dbReference type="PANTHER" id="PTHR23115">
    <property type="entry name" value="TRANSLATION FACTOR"/>
    <property type="match status" value="1"/>
</dbReference>
<accession>A0A6C0ACJ2</accession>
<reference evidence="4" key="1">
    <citation type="journal article" date="2020" name="Nature">
        <title>Giant virus diversity and host interactions through global metagenomics.</title>
        <authorList>
            <person name="Schulz F."/>
            <person name="Roux S."/>
            <person name="Paez-Espino D."/>
            <person name="Jungbluth S."/>
            <person name="Walsh D.A."/>
            <person name="Denef V.J."/>
            <person name="McMahon K.D."/>
            <person name="Konstantinidis K.T."/>
            <person name="Eloe-Fadrosh E.A."/>
            <person name="Kyrpides N.C."/>
            <person name="Woyke T."/>
        </authorList>
    </citation>
    <scope>NUCLEOTIDE SEQUENCE</scope>
    <source>
        <strain evidence="4">GVMAG-S-1004661-13</strain>
    </source>
</reference>
<dbReference type="Gene3D" id="3.40.50.300">
    <property type="entry name" value="P-loop containing nucleotide triphosphate hydrolases"/>
    <property type="match status" value="1"/>
</dbReference>
<dbReference type="PROSITE" id="PS51722">
    <property type="entry name" value="G_TR_2"/>
    <property type="match status" value="1"/>
</dbReference>
<dbReference type="PRINTS" id="PR00315">
    <property type="entry name" value="ELONGATNFCT"/>
</dbReference>
<dbReference type="Pfam" id="PF00009">
    <property type="entry name" value="GTP_EFTU"/>
    <property type="match status" value="1"/>
</dbReference>
<evidence type="ECO:0000313" key="4">
    <source>
        <dbReference type="EMBL" id="QHS77311.1"/>
    </source>
</evidence>
<keyword evidence="2" id="KW-0342">GTP-binding</keyword>
<name>A0A6C0ACJ2_9ZZZZ</name>
<dbReference type="InterPro" id="IPR027417">
    <property type="entry name" value="P-loop_NTPase"/>
</dbReference>
<dbReference type="AlphaFoldDB" id="A0A6C0ACJ2"/>
<dbReference type="InterPro" id="IPR005225">
    <property type="entry name" value="Small_GTP-bd"/>
</dbReference>
<dbReference type="InterPro" id="IPR000795">
    <property type="entry name" value="T_Tr_GTP-bd_dom"/>
</dbReference>
<dbReference type="EMBL" id="MN740544">
    <property type="protein sequence ID" value="QHS77311.1"/>
    <property type="molecule type" value="Genomic_DNA"/>
</dbReference>
<evidence type="ECO:0000256" key="1">
    <source>
        <dbReference type="ARBA" id="ARBA00022741"/>
    </source>
</evidence>
<dbReference type="NCBIfam" id="TIGR00231">
    <property type="entry name" value="small_GTP"/>
    <property type="match status" value="1"/>
</dbReference>
<evidence type="ECO:0000256" key="2">
    <source>
        <dbReference type="ARBA" id="ARBA00023134"/>
    </source>
</evidence>
<dbReference type="SUPFAM" id="SSF52540">
    <property type="entry name" value="P-loop containing nucleoside triphosphate hydrolases"/>
    <property type="match status" value="1"/>
</dbReference>
<keyword evidence="1" id="KW-0547">Nucleotide-binding</keyword>
<proteinExistence type="predicted"/>
<protein>
    <recommendedName>
        <fullName evidence="3">Tr-type G domain-containing protein</fullName>
    </recommendedName>
</protein>
<sequence length="354" mass="40771">MSNKSNDDDISDIKFVLLGHVDHGKSTLAGRILYDSGYIEEREVEKLKTEADMNKKSTWWLSYILDVDTDERLRGKTHSYVYIPFKHKNKTLELIDVPGHRLLVSEMIAGTSRADIGVVVISIRKGEYEQGLSGQTIEHIMVARGMGLLNIIVAINKMDTIDWDYDKYKELVTKLEKKLKMMRFDSITFIPISGYDGSNVSKPLEEGKNKLFNTSCLLDTIYDHETRLKKMILEKNSKKEINKFEISNKNTIPVKMTFFKFDGVIAQGVNLIIHSDDNHYESVLIILKNGKYKFVTKDNMIDKENKKLNKILGVLKLENPPKLISKKLILRLENRTVGYANILDKETFKKEFKN</sequence>
<evidence type="ECO:0000259" key="3">
    <source>
        <dbReference type="PROSITE" id="PS51722"/>
    </source>
</evidence>
<feature type="domain" description="Tr-type G" evidence="3">
    <location>
        <begin position="10"/>
        <end position="229"/>
    </location>
</feature>
<organism evidence="4">
    <name type="scientific">viral metagenome</name>
    <dbReference type="NCBI Taxonomy" id="1070528"/>
    <lineage>
        <taxon>unclassified sequences</taxon>
        <taxon>metagenomes</taxon>
        <taxon>organismal metagenomes</taxon>
    </lineage>
</organism>
<dbReference type="GO" id="GO:0005525">
    <property type="term" value="F:GTP binding"/>
    <property type="evidence" value="ECO:0007669"/>
    <property type="project" value="UniProtKB-KW"/>
</dbReference>